<evidence type="ECO:0008006" key="8">
    <source>
        <dbReference type="Google" id="ProtNLM"/>
    </source>
</evidence>
<dbReference type="GO" id="GO:0005886">
    <property type="term" value="C:plasma membrane"/>
    <property type="evidence" value="ECO:0007669"/>
    <property type="project" value="UniProtKB-SubCell"/>
</dbReference>
<dbReference type="AlphaFoldDB" id="A0A381UPF0"/>
<dbReference type="PANTHER" id="PTHR30558:SF13">
    <property type="entry name" value="BIOPOLYMER TRANSPORT PROTEIN EXBD2"/>
    <property type="match status" value="1"/>
</dbReference>
<protein>
    <recommendedName>
        <fullName evidence="8">Biopolymer transporter ExbD</fullName>
    </recommendedName>
</protein>
<organism evidence="7">
    <name type="scientific">marine metagenome</name>
    <dbReference type="NCBI Taxonomy" id="408172"/>
    <lineage>
        <taxon>unclassified sequences</taxon>
        <taxon>metagenomes</taxon>
        <taxon>ecological metagenomes</taxon>
    </lineage>
</organism>
<comment type="subcellular location">
    <subcellularLocation>
        <location evidence="1">Cell membrane</location>
        <topology evidence="1">Single-pass membrane protein</topology>
    </subcellularLocation>
</comment>
<keyword evidence="3 6" id="KW-0812">Transmembrane</keyword>
<keyword evidence="4 6" id="KW-1133">Transmembrane helix</keyword>
<evidence type="ECO:0000256" key="5">
    <source>
        <dbReference type="ARBA" id="ARBA00023136"/>
    </source>
</evidence>
<gene>
    <name evidence="7" type="ORF">METZ01_LOCUS82495</name>
</gene>
<dbReference type="EMBL" id="UINC01006789">
    <property type="protein sequence ID" value="SVA29641.1"/>
    <property type="molecule type" value="Genomic_DNA"/>
</dbReference>
<proteinExistence type="predicted"/>
<evidence type="ECO:0000313" key="7">
    <source>
        <dbReference type="EMBL" id="SVA29641.1"/>
    </source>
</evidence>
<sequence length="127" mass="13517">MGAEEAMDINISPLIDMVFILLIFFIVTTVFVEETGVEVEKPEAASAMQLDKNSVLIAVTTKGQVVYGGKEIGVNGVRAIVRRLTTKEDMPVIIQVDEGANAGLVVRVIDESKLGGAKSISLSADLP</sequence>
<name>A0A381UPF0_9ZZZZ</name>
<evidence type="ECO:0000256" key="1">
    <source>
        <dbReference type="ARBA" id="ARBA00004162"/>
    </source>
</evidence>
<evidence type="ECO:0000256" key="3">
    <source>
        <dbReference type="ARBA" id="ARBA00022692"/>
    </source>
</evidence>
<evidence type="ECO:0000256" key="4">
    <source>
        <dbReference type="ARBA" id="ARBA00022989"/>
    </source>
</evidence>
<evidence type="ECO:0000256" key="6">
    <source>
        <dbReference type="SAM" id="Phobius"/>
    </source>
</evidence>
<reference evidence="7" key="1">
    <citation type="submission" date="2018-05" db="EMBL/GenBank/DDBJ databases">
        <authorList>
            <person name="Lanie J.A."/>
            <person name="Ng W.-L."/>
            <person name="Kazmierczak K.M."/>
            <person name="Andrzejewski T.M."/>
            <person name="Davidsen T.M."/>
            <person name="Wayne K.J."/>
            <person name="Tettelin H."/>
            <person name="Glass J.I."/>
            <person name="Rusch D."/>
            <person name="Podicherti R."/>
            <person name="Tsui H.-C.T."/>
            <person name="Winkler M.E."/>
        </authorList>
    </citation>
    <scope>NUCLEOTIDE SEQUENCE</scope>
</reference>
<accession>A0A381UPF0</accession>
<dbReference type="Gene3D" id="3.30.420.270">
    <property type="match status" value="1"/>
</dbReference>
<keyword evidence="2" id="KW-1003">Cell membrane</keyword>
<keyword evidence="5 6" id="KW-0472">Membrane</keyword>
<dbReference type="PANTHER" id="PTHR30558">
    <property type="entry name" value="EXBD MEMBRANE COMPONENT OF PMF-DRIVEN MACROMOLECULE IMPORT SYSTEM"/>
    <property type="match status" value="1"/>
</dbReference>
<dbReference type="InterPro" id="IPR003400">
    <property type="entry name" value="ExbD"/>
</dbReference>
<dbReference type="Pfam" id="PF02472">
    <property type="entry name" value="ExbD"/>
    <property type="match status" value="1"/>
</dbReference>
<dbReference type="GO" id="GO:0022857">
    <property type="term" value="F:transmembrane transporter activity"/>
    <property type="evidence" value="ECO:0007669"/>
    <property type="project" value="InterPro"/>
</dbReference>
<feature type="transmembrane region" description="Helical" evidence="6">
    <location>
        <begin position="14"/>
        <end position="32"/>
    </location>
</feature>
<evidence type="ECO:0000256" key="2">
    <source>
        <dbReference type="ARBA" id="ARBA00022475"/>
    </source>
</evidence>